<proteinExistence type="predicted"/>
<evidence type="ECO:0000313" key="2">
    <source>
        <dbReference type="Proteomes" id="UP000235392"/>
    </source>
</evidence>
<organism evidence="1 2">
    <name type="scientific">Puccinia coronata f. sp. avenae</name>
    <dbReference type="NCBI Taxonomy" id="200324"/>
    <lineage>
        <taxon>Eukaryota</taxon>
        <taxon>Fungi</taxon>
        <taxon>Dikarya</taxon>
        <taxon>Basidiomycota</taxon>
        <taxon>Pucciniomycotina</taxon>
        <taxon>Pucciniomycetes</taxon>
        <taxon>Pucciniales</taxon>
        <taxon>Pucciniaceae</taxon>
        <taxon>Puccinia</taxon>
    </lineage>
</organism>
<dbReference type="EMBL" id="PGCI01000998">
    <property type="protein sequence ID" value="PLW09647.1"/>
    <property type="molecule type" value="Genomic_DNA"/>
</dbReference>
<reference evidence="1 2" key="1">
    <citation type="submission" date="2017-11" db="EMBL/GenBank/DDBJ databases">
        <title>De novo assembly and phasing of dikaryotic genomes from two isolates of Puccinia coronata f. sp. avenae, the causal agent of oat crown rust.</title>
        <authorList>
            <person name="Miller M.E."/>
            <person name="Zhang Y."/>
            <person name="Omidvar V."/>
            <person name="Sperschneider J."/>
            <person name="Schwessinger B."/>
            <person name="Raley C."/>
            <person name="Palmer J.M."/>
            <person name="Garnica D."/>
            <person name="Upadhyaya N."/>
            <person name="Rathjen J."/>
            <person name="Taylor J.M."/>
            <person name="Park R.F."/>
            <person name="Dodds P.N."/>
            <person name="Hirsch C.D."/>
            <person name="Kianian S.F."/>
            <person name="Figueroa M."/>
        </authorList>
    </citation>
    <scope>NUCLEOTIDE SEQUENCE [LARGE SCALE GENOMIC DNA]</scope>
    <source>
        <strain evidence="1">12SD80</strain>
    </source>
</reference>
<protein>
    <submittedName>
        <fullName evidence="1">Uncharacterized protein</fullName>
    </submittedName>
</protein>
<dbReference type="Proteomes" id="UP000235392">
    <property type="component" value="Unassembled WGS sequence"/>
</dbReference>
<evidence type="ECO:0000313" key="1">
    <source>
        <dbReference type="EMBL" id="PLW09647.1"/>
    </source>
</evidence>
<comment type="caution">
    <text evidence="1">The sequence shown here is derived from an EMBL/GenBank/DDBJ whole genome shotgun (WGS) entry which is preliminary data.</text>
</comment>
<name>A0A2N5S8U0_9BASI</name>
<accession>A0A2N5S8U0</accession>
<dbReference type="AlphaFoldDB" id="A0A2N5S8U0"/>
<gene>
    <name evidence="1" type="ORF">PCASD_23514</name>
</gene>
<sequence length="79" mass="8599">METPSAAEKSNKSKSDIDKLWDKISETITVGNRSTAKLLLRMYTKLQSAPSSLSVPPSIERSSLLGRLFGSSTPSNMIL</sequence>